<reference evidence="2 3" key="1">
    <citation type="submission" date="2023-03" db="EMBL/GenBank/DDBJ databases">
        <authorList>
            <person name="Pearce D."/>
        </authorList>
    </citation>
    <scope>NUCLEOTIDE SEQUENCE [LARGE SCALE GENOMIC DNA]</scope>
    <source>
        <strain evidence="2">Msz</strain>
    </source>
</reference>
<dbReference type="Proteomes" id="UP001162030">
    <property type="component" value="Chromosome"/>
</dbReference>
<feature type="transmembrane region" description="Helical" evidence="1">
    <location>
        <begin position="12"/>
        <end position="32"/>
    </location>
</feature>
<dbReference type="Pfam" id="PF07254">
    <property type="entry name" value="Cpta_toxin"/>
    <property type="match status" value="1"/>
</dbReference>
<gene>
    <name evidence="2" type="ORF">MSZNOR_4436</name>
</gene>
<evidence type="ECO:0000313" key="2">
    <source>
        <dbReference type="EMBL" id="CAI8950386.1"/>
    </source>
</evidence>
<dbReference type="InterPro" id="IPR009883">
    <property type="entry name" value="YgfX"/>
</dbReference>
<name>A0ABN8XC75_9GAMM</name>
<keyword evidence="1" id="KW-1133">Transmembrane helix</keyword>
<organism evidence="2 3">
    <name type="scientific">Methylocaldum szegediense</name>
    <dbReference type="NCBI Taxonomy" id="73780"/>
    <lineage>
        <taxon>Bacteria</taxon>
        <taxon>Pseudomonadati</taxon>
        <taxon>Pseudomonadota</taxon>
        <taxon>Gammaproteobacteria</taxon>
        <taxon>Methylococcales</taxon>
        <taxon>Methylococcaceae</taxon>
        <taxon>Methylocaldum</taxon>
    </lineage>
</organism>
<keyword evidence="1" id="KW-0472">Membrane</keyword>
<keyword evidence="3" id="KW-1185">Reference proteome</keyword>
<protein>
    <submittedName>
        <fullName evidence="2">Toxin CptA</fullName>
    </submittedName>
</protein>
<proteinExistence type="predicted"/>
<evidence type="ECO:0000256" key="1">
    <source>
        <dbReference type="SAM" id="Phobius"/>
    </source>
</evidence>
<keyword evidence="1" id="KW-0812">Transmembrane</keyword>
<sequence>MLAGFSALANPLPLWVRFGTLAAVALSLYRWWRAYWVNPDVREVVLKPGGECEIVVRSGAQPGTVLDSSFITTAIVVLHIRTETKTRFVVVCRDSTDSESFRMLRVYLRCRY</sequence>
<evidence type="ECO:0000313" key="3">
    <source>
        <dbReference type="Proteomes" id="UP001162030"/>
    </source>
</evidence>
<dbReference type="EMBL" id="OX458333">
    <property type="protein sequence ID" value="CAI8950386.1"/>
    <property type="molecule type" value="Genomic_DNA"/>
</dbReference>
<dbReference type="RefSeq" id="WP_026609800.1">
    <property type="nucleotide sequence ID" value="NZ_OX458333.1"/>
</dbReference>
<accession>A0ABN8XC75</accession>